<reference evidence="2" key="1">
    <citation type="journal article" date="2023" name="Nat. Plants">
        <title>Single-cell RNA sequencing provides a high-resolution roadmap for understanding the multicellular compartmentation of specialized metabolism.</title>
        <authorList>
            <person name="Sun S."/>
            <person name="Shen X."/>
            <person name="Li Y."/>
            <person name="Li Y."/>
            <person name="Wang S."/>
            <person name="Li R."/>
            <person name="Zhang H."/>
            <person name="Shen G."/>
            <person name="Guo B."/>
            <person name="Wei J."/>
            <person name="Xu J."/>
            <person name="St-Pierre B."/>
            <person name="Chen S."/>
            <person name="Sun C."/>
        </authorList>
    </citation>
    <scope>NUCLEOTIDE SEQUENCE [LARGE SCALE GENOMIC DNA]</scope>
</reference>
<evidence type="ECO:0000313" key="1">
    <source>
        <dbReference type="EMBL" id="KAI5647147.1"/>
    </source>
</evidence>
<accession>A0ACB9ZLQ5</accession>
<dbReference type="Proteomes" id="UP001060085">
    <property type="component" value="Linkage Group LG08"/>
</dbReference>
<proteinExistence type="predicted"/>
<name>A0ACB9ZLQ5_CATRO</name>
<dbReference type="EMBL" id="CM044708">
    <property type="protein sequence ID" value="KAI5647147.1"/>
    <property type="molecule type" value="Genomic_DNA"/>
</dbReference>
<evidence type="ECO:0000313" key="2">
    <source>
        <dbReference type="Proteomes" id="UP001060085"/>
    </source>
</evidence>
<protein>
    <submittedName>
        <fullName evidence="1">Uncharacterized protein</fullName>
    </submittedName>
</protein>
<organism evidence="1 2">
    <name type="scientific">Catharanthus roseus</name>
    <name type="common">Madagascar periwinkle</name>
    <name type="synonym">Vinca rosea</name>
    <dbReference type="NCBI Taxonomy" id="4058"/>
    <lineage>
        <taxon>Eukaryota</taxon>
        <taxon>Viridiplantae</taxon>
        <taxon>Streptophyta</taxon>
        <taxon>Embryophyta</taxon>
        <taxon>Tracheophyta</taxon>
        <taxon>Spermatophyta</taxon>
        <taxon>Magnoliopsida</taxon>
        <taxon>eudicotyledons</taxon>
        <taxon>Gunneridae</taxon>
        <taxon>Pentapetalae</taxon>
        <taxon>asterids</taxon>
        <taxon>lamiids</taxon>
        <taxon>Gentianales</taxon>
        <taxon>Apocynaceae</taxon>
        <taxon>Rauvolfioideae</taxon>
        <taxon>Vinceae</taxon>
        <taxon>Catharanthinae</taxon>
        <taxon>Catharanthus</taxon>
    </lineage>
</organism>
<sequence length="349" mass="39780">MEMINEGEGVSLIGELKQGRELANQLKNQLEDPILFIKSMEISSCEELLEKIVSSYDKALSFLAWNNNNNKSYKPSLKRKSFEFSSSHSSSPITPITGYSSDRIVSKHDYSKKRKTLPKWREQVRVCSGIGQEGPVDDGYNWRKYGQKDILGAIFPRSYYRCTHRYTQGCLATKQVQKSEEDSSIFEVTYKGRHSCVQTSNSTSKTASIQKEIFKPNKPLLVQENQDIQRLEDGLKVETKELKTREEIFPLFSFPYTQIEQENVENQLLMSCYSPESESNFFASPWEDMNNFIIGSILEKSSVESDATTIATPNSVTNDSSPFGDLEISIDDQVNFDPYIPLDTLAYFS</sequence>
<gene>
    <name evidence="1" type="ORF">M9H77_33152</name>
</gene>
<comment type="caution">
    <text evidence="1">The sequence shown here is derived from an EMBL/GenBank/DDBJ whole genome shotgun (WGS) entry which is preliminary data.</text>
</comment>
<keyword evidence="2" id="KW-1185">Reference proteome</keyword>